<dbReference type="SUPFAM" id="SSF55874">
    <property type="entry name" value="ATPase domain of HSP90 chaperone/DNA topoisomerase II/histidine kinase"/>
    <property type="match status" value="1"/>
</dbReference>
<comment type="caution">
    <text evidence="3">The sequence shown here is derived from an EMBL/GenBank/DDBJ whole genome shotgun (WGS) entry which is preliminary data.</text>
</comment>
<keyword evidence="1" id="KW-0808">Transferase</keyword>
<dbReference type="GO" id="GO:0005524">
    <property type="term" value="F:ATP binding"/>
    <property type="evidence" value="ECO:0007669"/>
    <property type="project" value="UniProtKB-KW"/>
</dbReference>
<dbReference type="Pfam" id="PF13581">
    <property type="entry name" value="HATPase_c_2"/>
    <property type="match status" value="1"/>
</dbReference>
<dbReference type="PANTHER" id="PTHR35526">
    <property type="entry name" value="ANTI-SIGMA-F FACTOR RSBW-RELATED"/>
    <property type="match status" value="1"/>
</dbReference>
<dbReference type="PANTHER" id="PTHR35526:SF3">
    <property type="entry name" value="ANTI-SIGMA-F FACTOR RSBW"/>
    <property type="match status" value="1"/>
</dbReference>
<dbReference type="InterPro" id="IPR036890">
    <property type="entry name" value="HATPase_C_sf"/>
</dbReference>
<evidence type="ECO:0000313" key="4">
    <source>
        <dbReference type="Proteomes" id="UP001595764"/>
    </source>
</evidence>
<evidence type="ECO:0000313" key="3">
    <source>
        <dbReference type="EMBL" id="MFC3513280.1"/>
    </source>
</evidence>
<sequence length="150" mass="16505">MSVDEAQHSRSPAGAAPLRLALDQDFAMLRRIRDRAAAFVRRHLPHAGADAVADVRLVLDEMACNALRHARPPCELTLSLRGDRILIEVSDSLADLARYREGYEGGGRGLALIDAIADRWGQTPLPRGKTVWAELALCSDSRRTESPEPR</sequence>
<dbReference type="Proteomes" id="UP001595764">
    <property type="component" value="Unassembled WGS sequence"/>
</dbReference>
<dbReference type="RefSeq" id="WP_377875281.1">
    <property type="nucleotide sequence ID" value="NZ_JBHMAY010000079.1"/>
</dbReference>
<gene>
    <name evidence="3" type="ORF">ACFORO_24130</name>
</gene>
<dbReference type="InterPro" id="IPR003594">
    <property type="entry name" value="HATPase_dom"/>
</dbReference>
<evidence type="ECO:0000259" key="2">
    <source>
        <dbReference type="Pfam" id="PF13581"/>
    </source>
</evidence>
<evidence type="ECO:0000256" key="1">
    <source>
        <dbReference type="ARBA" id="ARBA00022527"/>
    </source>
</evidence>
<dbReference type="EMBL" id="JBHRWI010000028">
    <property type="protein sequence ID" value="MFC3513280.1"/>
    <property type="molecule type" value="Genomic_DNA"/>
</dbReference>
<feature type="domain" description="Histidine kinase/HSP90-like ATPase" evidence="2">
    <location>
        <begin position="27"/>
        <end position="132"/>
    </location>
</feature>
<keyword evidence="4" id="KW-1185">Reference proteome</keyword>
<keyword evidence="1" id="KW-0723">Serine/threonine-protein kinase</keyword>
<reference evidence="4" key="1">
    <citation type="journal article" date="2019" name="Int. J. Syst. Evol. Microbiol.">
        <title>The Global Catalogue of Microorganisms (GCM) 10K type strain sequencing project: providing services to taxonomists for standard genome sequencing and annotation.</title>
        <authorList>
            <consortium name="The Broad Institute Genomics Platform"/>
            <consortium name="The Broad Institute Genome Sequencing Center for Infectious Disease"/>
            <person name="Wu L."/>
            <person name="Ma J."/>
        </authorList>
    </citation>
    <scope>NUCLEOTIDE SEQUENCE [LARGE SCALE GENOMIC DNA]</scope>
    <source>
        <strain evidence="4">CGMCC 4.7682</strain>
    </source>
</reference>
<name>A0ABV7QN14_9PSEU</name>
<keyword evidence="3" id="KW-0547">Nucleotide-binding</keyword>
<dbReference type="Gene3D" id="3.30.565.10">
    <property type="entry name" value="Histidine kinase-like ATPase, C-terminal domain"/>
    <property type="match status" value="1"/>
</dbReference>
<dbReference type="InterPro" id="IPR050267">
    <property type="entry name" value="Anti-sigma-factor_SerPK"/>
</dbReference>
<keyword evidence="3" id="KW-0067">ATP-binding</keyword>
<keyword evidence="1" id="KW-0418">Kinase</keyword>
<organism evidence="3 4">
    <name type="scientific">Amycolatopsis halotolerans</name>
    <dbReference type="NCBI Taxonomy" id="330083"/>
    <lineage>
        <taxon>Bacteria</taxon>
        <taxon>Bacillati</taxon>
        <taxon>Actinomycetota</taxon>
        <taxon>Actinomycetes</taxon>
        <taxon>Pseudonocardiales</taxon>
        <taxon>Pseudonocardiaceae</taxon>
        <taxon>Amycolatopsis</taxon>
    </lineage>
</organism>
<protein>
    <submittedName>
        <fullName evidence="3">ATP-binding protein</fullName>
    </submittedName>
</protein>
<proteinExistence type="predicted"/>
<dbReference type="CDD" id="cd16936">
    <property type="entry name" value="HATPase_RsbW-like"/>
    <property type="match status" value="1"/>
</dbReference>
<accession>A0ABV7QN14</accession>